<evidence type="ECO:0000256" key="1">
    <source>
        <dbReference type="SAM" id="Phobius"/>
    </source>
</evidence>
<keyword evidence="1" id="KW-0812">Transmembrane</keyword>
<dbReference type="PANTHER" id="PTHR38636">
    <property type="entry name" value="PROTEIN CBG20488"/>
    <property type="match status" value="1"/>
</dbReference>
<feature type="transmembrane region" description="Helical" evidence="1">
    <location>
        <begin position="151"/>
        <end position="179"/>
    </location>
</feature>
<protein>
    <submittedName>
        <fullName evidence="2">Uncharacterized protein</fullName>
    </submittedName>
</protein>
<feature type="transmembrane region" description="Helical" evidence="1">
    <location>
        <begin position="122"/>
        <end position="139"/>
    </location>
</feature>
<keyword evidence="1" id="KW-1133">Transmembrane helix</keyword>
<gene>
    <name evidence="2" type="ORF">FA14DRAFT_27796</name>
</gene>
<dbReference type="OrthoDB" id="544298at2759"/>
<dbReference type="Proteomes" id="UP000245771">
    <property type="component" value="Unassembled WGS sequence"/>
</dbReference>
<accession>A0A316VQ61</accession>
<organism evidence="2 3">
    <name type="scientific">Meira miltonrushii</name>
    <dbReference type="NCBI Taxonomy" id="1280837"/>
    <lineage>
        <taxon>Eukaryota</taxon>
        <taxon>Fungi</taxon>
        <taxon>Dikarya</taxon>
        <taxon>Basidiomycota</taxon>
        <taxon>Ustilaginomycotina</taxon>
        <taxon>Exobasidiomycetes</taxon>
        <taxon>Exobasidiales</taxon>
        <taxon>Brachybasidiaceae</taxon>
        <taxon>Meira</taxon>
    </lineage>
</organism>
<evidence type="ECO:0000313" key="3">
    <source>
        <dbReference type="Proteomes" id="UP000245771"/>
    </source>
</evidence>
<dbReference type="RefSeq" id="XP_025358855.1">
    <property type="nucleotide sequence ID" value="XM_025502116.1"/>
</dbReference>
<sequence length="189" mass="20161">MDLFIQPTSAAEDLLHAKMILSVHVIHRGYNMWSLIGLGSALGVGAWKALRPNPKNASITSIHTNPSPLVQRILRYSARGSLFGLVFGAAAVTGQMWGRGAIEWQDRSWRLLHNQTQNQTDHWSIAGAAIGAISAYSYAQRKATSLAGLGLSTRTIVLGGTATGSAIAIISMLAVRALLQSGTNVKAMQ</sequence>
<dbReference type="AlphaFoldDB" id="A0A316VQ61"/>
<dbReference type="Pfam" id="PF08560">
    <property type="entry name" value="DUF1757"/>
    <property type="match status" value="1"/>
</dbReference>
<evidence type="ECO:0000313" key="2">
    <source>
        <dbReference type="EMBL" id="PWN38553.1"/>
    </source>
</evidence>
<dbReference type="GeneID" id="37023897"/>
<dbReference type="InParanoid" id="A0A316VQ61"/>
<dbReference type="PANTHER" id="PTHR38636:SF1">
    <property type="entry name" value="CHLORIDE CHANNEL PROTEIN CLC-D"/>
    <property type="match status" value="1"/>
</dbReference>
<keyword evidence="1" id="KW-0472">Membrane</keyword>
<feature type="transmembrane region" description="Helical" evidence="1">
    <location>
        <begin position="30"/>
        <end position="50"/>
    </location>
</feature>
<keyword evidence="3" id="KW-1185">Reference proteome</keyword>
<feature type="transmembrane region" description="Helical" evidence="1">
    <location>
        <begin position="82"/>
        <end position="102"/>
    </location>
</feature>
<dbReference type="EMBL" id="KZ819602">
    <property type="protein sequence ID" value="PWN38553.1"/>
    <property type="molecule type" value="Genomic_DNA"/>
</dbReference>
<name>A0A316VQ61_9BASI</name>
<reference evidence="2 3" key="1">
    <citation type="journal article" date="2018" name="Mol. Biol. Evol.">
        <title>Broad Genomic Sampling Reveals a Smut Pathogenic Ancestry of the Fungal Clade Ustilaginomycotina.</title>
        <authorList>
            <person name="Kijpornyongpan T."/>
            <person name="Mondo S.J."/>
            <person name="Barry K."/>
            <person name="Sandor L."/>
            <person name="Lee J."/>
            <person name="Lipzen A."/>
            <person name="Pangilinan J."/>
            <person name="LaButti K."/>
            <person name="Hainaut M."/>
            <person name="Henrissat B."/>
            <person name="Grigoriev I.V."/>
            <person name="Spatafora J.W."/>
            <person name="Aime M.C."/>
        </authorList>
    </citation>
    <scope>NUCLEOTIDE SEQUENCE [LARGE SCALE GENOMIC DNA]</scope>
    <source>
        <strain evidence="2 3">MCA 3882</strain>
    </source>
</reference>
<proteinExistence type="predicted"/>
<dbReference type="InterPro" id="IPR013869">
    <property type="entry name" value="DUF1757"/>
</dbReference>